<accession>I9P4P8</accession>
<sequence>MKKWSTFAGVILLLIIGLVVFHQKIISVLVLPSYIAWAEATETEGLRIGEPLSEGQLQLAREIGIKSPEKIRLVVVDQVPFPYENLLLKTVGEAVGFIGEGIINNAQVFGYAIYVRKGYQLTTPKLAHELVHVLQIERTSLQQVITQHFSELVTYGYDNSPLEVEAFQANEKYRDVL</sequence>
<evidence type="ECO:0000313" key="1">
    <source>
        <dbReference type="EMBL" id="EIW89962.1"/>
    </source>
</evidence>
<proteinExistence type="predicted"/>
<gene>
    <name evidence="1" type="ORF">AGRI_03679</name>
</gene>
<dbReference type="STRING" id="1195246.AGRI_03679"/>
<name>I9P4P8_9ALTE</name>
<evidence type="ECO:0000313" key="2">
    <source>
        <dbReference type="Proteomes" id="UP000035062"/>
    </source>
</evidence>
<dbReference type="AlphaFoldDB" id="I9P4P8"/>
<evidence type="ECO:0008006" key="3">
    <source>
        <dbReference type="Google" id="ProtNLM"/>
    </source>
</evidence>
<dbReference type="PATRIC" id="fig|1195246.3.peg.717"/>
<organism evidence="1 2">
    <name type="scientific">Alishewanella agri BL06</name>
    <dbReference type="NCBI Taxonomy" id="1195246"/>
    <lineage>
        <taxon>Bacteria</taxon>
        <taxon>Pseudomonadati</taxon>
        <taxon>Pseudomonadota</taxon>
        <taxon>Gammaproteobacteria</taxon>
        <taxon>Alteromonadales</taxon>
        <taxon>Alteromonadaceae</taxon>
        <taxon>Alishewanella</taxon>
    </lineage>
</organism>
<dbReference type="eggNOG" id="ENOG5032X6X">
    <property type="taxonomic scope" value="Bacteria"/>
</dbReference>
<dbReference type="EMBL" id="AKKU01000009">
    <property type="protein sequence ID" value="EIW89962.1"/>
    <property type="molecule type" value="Genomic_DNA"/>
</dbReference>
<protein>
    <recommendedName>
        <fullName evidence="3">DUF4157 domain-containing protein</fullName>
    </recommendedName>
</protein>
<reference evidence="1 2" key="1">
    <citation type="journal article" date="2012" name="J. Bacteriol.">
        <title>Genome Sequence of Pectin-Degrading Alishewanella agri, Isolated from Landfill Soil.</title>
        <authorList>
            <person name="Kim J."/>
            <person name="Jung J."/>
            <person name="Sung J.S."/>
            <person name="Chun J."/>
            <person name="Park W."/>
        </authorList>
    </citation>
    <scope>NUCLEOTIDE SEQUENCE [LARGE SCALE GENOMIC DNA]</scope>
    <source>
        <strain evidence="1 2">BL06</strain>
    </source>
</reference>
<keyword evidence="2" id="KW-1185">Reference proteome</keyword>
<dbReference type="RefSeq" id="WP_008983667.1">
    <property type="nucleotide sequence ID" value="NZ_AKKU01000009.1"/>
</dbReference>
<dbReference type="Proteomes" id="UP000035062">
    <property type="component" value="Unassembled WGS sequence"/>
</dbReference>
<comment type="caution">
    <text evidence="1">The sequence shown here is derived from an EMBL/GenBank/DDBJ whole genome shotgun (WGS) entry which is preliminary data.</text>
</comment>